<dbReference type="Pfam" id="PF01381">
    <property type="entry name" value="HTH_3"/>
    <property type="match status" value="1"/>
</dbReference>
<dbReference type="SUPFAM" id="SSF47413">
    <property type="entry name" value="lambda repressor-like DNA-binding domains"/>
    <property type="match status" value="1"/>
</dbReference>
<sequence>MEHFGSFLKSIRGDMSLRKAAEKSGLSHTYISFLEKGEHPKTHKPINPTPDTLKALALAYNYPYKDLLLKAGYLSNQYSLDFETGGTRPATVEESYSDYLTDKRYKDNDIRKILYENDDLNYGGRVLTMSEKERIIQLIPILINE</sequence>
<organism evidence="2 3">
    <name type="scientific">Paenibacillus polymyxa</name>
    <name type="common">Bacillus polymyxa</name>
    <dbReference type="NCBI Taxonomy" id="1406"/>
    <lineage>
        <taxon>Bacteria</taxon>
        <taxon>Bacillati</taxon>
        <taxon>Bacillota</taxon>
        <taxon>Bacilli</taxon>
        <taxon>Bacillales</taxon>
        <taxon>Paenibacillaceae</taxon>
        <taxon>Paenibacillus</taxon>
    </lineage>
</organism>
<dbReference type="GO" id="GO:0003677">
    <property type="term" value="F:DNA binding"/>
    <property type="evidence" value="ECO:0007669"/>
    <property type="project" value="InterPro"/>
</dbReference>
<dbReference type="InterPro" id="IPR010982">
    <property type="entry name" value="Lambda_DNA-bd_dom_sf"/>
</dbReference>
<protein>
    <submittedName>
        <fullName evidence="2">XRE family transcriptional regulator</fullName>
    </submittedName>
</protein>
<reference evidence="2 3" key="1">
    <citation type="submission" date="2018-06" db="EMBL/GenBank/DDBJ databases">
        <authorList>
            <consortium name="Pathogen Informatics"/>
            <person name="Doyle S."/>
        </authorList>
    </citation>
    <scope>NUCLEOTIDE SEQUENCE [LARGE SCALE GENOMIC DNA]</scope>
    <source>
        <strain evidence="2 3">NCTC10343</strain>
    </source>
</reference>
<dbReference type="CDD" id="cd00093">
    <property type="entry name" value="HTH_XRE"/>
    <property type="match status" value="1"/>
</dbReference>
<dbReference type="InterPro" id="IPR001387">
    <property type="entry name" value="Cro/C1-type_HTH"/>
</dbReference>
<dbReference type="AlphaFoldDB" id="A0A378XV30"/>
<gene>
    <name evidence="2" type="primary">rghR_2</name>
    <name evidence="2" type="ORF">NCTC10343_01623</name>
</gene>
<proteinExistence type="predicted"/>
<accession>A0A378XV30</accession>
<feature type="domain" description="HTH cro/C1-type" evidence="1">
    <location>
        <begin position="15"/>
        <end position="67"/>
    </location>
</feature>
<evidence type="ECO:0000259" key="1">
    <source>
        <dbReference type="PROSITE" id="PS50943"/>
    </source>
</evidence>
<evidence type="ECO:0000313" key="2">
    <source>
        <dbReference type="EMBL" id="SUA68320.1"/>
    </source>
</evidence>
<name>A0A378XV30_PAEPO</name>
<evidence type="ECO:0000313" key="3">
    <source>
        <dbReference type="Proteomes" id="UP000254400"/>
    </source>
</evidence>
<dbReference type="SMART" id="SM00530">
    <property type="entry name" value="HTH_XRE"/>
    <property type="match status" value="1"/>
</dbReference>
<dbReference type="Gene3D" id="1.10.260.40">
    <property type="entry name" value="lambda repressor-like DNA-binding domains"/>
    <property type="match status" value="1"/>
</dbReference>
<dbReference type="EMBL" id="UGSC01000001">
    <property type="protein sequence ID" value="SUA68320.1"/>
    <property type="molecule type" value="Genomic_DNA"/>
</dbReference>
<dbReference type="RefSeq" id="WP_019686708.1">
    <property type="nucleotide sequence ID" value="NZ_CP036496.1"/>
</dbReference>
<dbReference type="Proteomes" id="UP000254400">
    <property type="component" value="Unassembled WGS sequence"/>
</dbReference>
<dbReference type="GeneID" id="93350410"/>
<dbReference type="PROSITE" id="PS50943">
    <property type="entry name" value="HTH_CROC1"/>
    <property type="match status" value="1"/>
</dbReference>